<comment type="caution">
    <text evidence="1">The sequence shown here is derived from an EMBL/GenBank/DDBJ whole genome shotgun (WGS) entry which is preliminary data.</text>
</comment>
<dbReference type="Proteomes" id="UP000253303">
    <property type="component" value="Unassembled WGS sequence"/>
</dbReference>
<dbReference type="RefSeq" id="WP_113984090.1">
    <property type="nucleotide sequence ID" value="NZ_QMEY01000016.1"/>
</dbReference>
<protein>
    <submittedName>
        <fullName evidence="1">Uncharacterized protein</fullName>
    </submittedName>
</protein>
<sequence length="66" mass="7231">MTITDLDLGTSDLEEMFRAPDSQVPATGQLFTGKPTYVVQRPEIRNEYKKASGSSDGARTYDTTAT</sequence>
<organism evidence="1 2">
    <name type="scientific">Spongiactinospora rosea</name>
    <dbReference type="NCBI Taxonomy" id="2248750"/>
    <lineage>
        <taxon>Bacteria</taxon>
        <taxon>Bacillati</taxon>
        <taxon>Actinomycetota</taxon>
        <taxon>Actinomycetes</taxon>
        <taxon>Streptosporangiales</taxon>
        <taxon>Streptosporangiaceae</taxon>
        <taxon>Spongiactinospora</taxon>
    </lineage>
</organism>
<reference evidence="1 2" key="1">
    <citation type="submission" date="2018-06" db="EMBL/GenBank/DDBJ databases">
        <title>Sphaerisporangium craniellae sp. nov., isolated from a marine sponge in the South China Sea.</title>
        <authorList>
            <person name="Li L."/>
        </authorList>
    </citation>
    <scope>NUCLEOTIDE SEQUENCE [LARGE SCALE GENOMIC DNA]</scope>
    <source>
        <strain evidence="1 2">LHW63015</strain>
    </source>
</reference>
<accession>A0A366LSD9</accession>
<gene>
    <name evidence="1" type="ORF">DP939_29505</name>
</gene>
<keyword evidence="2" id="KW-1185">Reference proteome</keyword>
<name>A0A366LSD9_9ACTN</name>
<dbReference type="EMBL" id="QMEY01000016">
    <property type="protein sequence ID" value="RBQ16463.1"/>
    <property type="molecule type" value="Genomic_DNA"/>
</dbReference>
<proteinExistence type="predicted"/>
<evidence type="ECO:0000313" key="2">
    <source>
        <dbReference type="Proteomes" id="UP000253303"/>
    </source>
</evidence>
<evidence type="ECO:0000313" key="1">
    <source>
        <dbReference type="EMBL" id="RBQ16463.1"/>
    </source>
</evidence>
<dbReference type="OrthoDB" id="3482784at2"/>
<dbReference type="AlphaFoldDB" id="A0A366LSD9"/>